<evidence type="ECO:0000313" key="1">
    <source>
        <dbReference type="EMBL" id="EMA45991.1"/>
    </source>
</evidence>
<name>M0MK10_HALMO</name>
<accession>M0MK10</accession>
<dbReference type="eggNOG" id="arCOG02751">
    <property type="taxonomic scope" value="Archaea"/>
</dbReference>
<organism evidence="1 2">
    <name type="scientific">Halococcus morrhuae DSM 1307</name>
    <dbReference type="NCBI Taxonomy" id="931277"/>
    <lineage>
        <taxon>Archaea</taxon>
        <taxon>Methanobacteriati</taxon>
        <taxon>Methanobacteriota</taxon>
        <taxon>Stenosarchaea group</taxon>
        <taxon>Halobacteria</taxon>
        <taxon>Halobacteriales</taxon>
        <taxon>Halococcaceae</taxon>
        <taxon>Halococcus</taxon>
    </lineage>
</organism>
<dbReference type="EMBL" id="AOMC01000092">
    <property type="protein sequence ID" value="EMA45991.1"/>
    <property type="molecule type" value="Genomic_DNA"/>
</dbReference>
<reference evidence="1 2" key="1">
    <citation type="journal article" date="2014" name="PLoS Genet.">
        <title>Phylogenetically driven sequencing of extremely halophilic archaea reveals strategies for static and dynamic osmo-response.</title>
        <authorList>
            <person name="Becker E.A."/>
            <person name="Seitzer P.M."/>
            <person name="Tritt A."/>
            <person name="Larsen D."/>
            <person name="Krusor M."/>
            <person name="Yao A.I."/>
            <person name="Wu D."/>
            <person name="Madern D."/>
            <person name="Eisen J.A."/>
            <person name="Darling A.E."/>
            <person name="Facciotti M.T."/>
        </authorList>
    </citation>
    <scope>NUCLEOTIDE SEQUENCE [LARGE SCALE GENOMIC DNA]</scope>
    <source>
        <strain evidence="1 2">DSM 1307</strain>
    </source>
</reference>
<comment type="caution">
    <text evidence="1">The sequence shown here is derived from an EMBL/GenBank/DDBJ whole genome shotgun (WGS) entry which is preliminary data.</text>
</comment>
<gene>
    <name evidence="1" type="ORF">C448_06660</name>
</gene>
<proteinExistence type="predicted"/>
<sequence length="40" mass="4660">MNSVIKRSYGSAVRARSWYRQFREITLTAAVYNLELALKP</sequence>
<protein>
    <submittedName>
        <fullName evidence="1">Putative transposase</fullName>
    </submittedName>
</protein>
<dbReference type="AlphaFoldDB" id="M0MK10"/>
<dbReference type="PATRIC" id="fig|931277.6.peg.1294"/>
<dbReference type="Proteomes" id="UP000011568">
    <property type="component" value="Unassembled WGS sequence"/>
</dbReference>
<evidence type="ECO:0000313" key="2">
    <source>
        <dbReference type="Proteomes" id="UP000011568"/>
    </source>
</evidence>
<keyword evidence="2" id="KW-1185">Reference proteome</keyword>